<name>A0A5S3XTW9_9GAMM</name>
<keyword evidence="3" id="KW-1185">Reference proteome</keyword>
<dbReference type="PANTHER" id="PTHR35564:SF4">
    <property type="entry name" value="CYTOPLASMIC PROTEIN"/>
    <property type="match status" value="1"/>
</dbReference>
<accession>A0A5S3XTW9</accession>
<dbReference type="Proteomes" id="UP000305730">
    <property type="component" value="Unassembled WGS sequence"/>
</dbReference>
<evidence type="ECO:0000313" key="1">
    <source>
        <dbReference type="EMBL" id="TMP45160.1"/>
    </source>
</evidence>
<organism evidence="2 4">
    <name type="scientific">Pseudoalteromonas citrea</name>
    <dbReference type="NCBI Taxonomy" id="43655"/>
    <lineage>
        <taxon>Bacteria</taxon>
        <taxon>Pseudomonadati</taxon>
        <taxon>Pseudomonadota</taxon>
        <taxon>Gammaproteobacteria</taxon>
        <taxon>Alteromonadales</taxon>
        <taxon>Pseudoalteromonadaceae</taxon>
        <taxon>Pseudoalteromonas</taxon>
    </lineage>
</organism>
<reference evidence="2" key="3">
    <citation type="submission" date="2019-09" db="EMBL/GenBank/DDBJ databases">
        <title>Co-occurence of chitin degradation, pigmentation and bioactivity in marine Pseudoalteromonas.</title>
        <authorList>
            <person name="Sonnenschein E.C."/>
            <person name="Bech P.K."/>
        </authorList>
    </citation>
    <scope>NUCLEOTIDE SEQUENCE</scope>
    <source>
        <strain evidence="2">S2231</strain>
        <strain evidence="3">S2233</strain>
    </source>
</reference>
<comment type="caution">
    <text evidence="2">The sequence shown here is derived from an EMBL/GenBank/DDBJ whole genome shotgun (WGS) entry which is preliminary data.</text>
</comment>
<evidence type="ECO:0000313" key="3">
    <source>
        <dbReference type="Proteomes" id="UP000305730"/>
    </source>
</evidence>
<evidence type="ECO:0000313" key="4">
    <source>
        <dbReference type="Proteomes" id="UP000307706"/>
    </source>
</evidence>
<dbReference type="EMBL" id="PNCK01000018">
    <property type="protein sequence ID" value="TMP45160.1"/>
    <property type="molecule type" value="Genomic_DNA"/>
</dbReference>
<dbReference type="InterPro" id="IPR010732">
    <property type="entry name" value="T6SS_TssG-like"/>
</dbReference>
<dbReference type="EMBL" id="PNCL01000016">
    <property type="protein sequence ID" value="TMP61459.1"/>
    <property type="molecule type" value="Genomic_DNA"/>
</dbReference>
<sequence>MQLSKRVFNRVSSALHFTRLARLFGAKKVSFKQELFSDNYTNRHIKYDELADKHYVVSAHEATLFGPQGGLPNFILDWLKEAYLKSNRAYLRFLAIFDNTFVHQALQLKSYSSLVFRAEQTQTAHDVLTLKRSYFYSLTAQYETLSMLPATLVVRSEHYSLNNLVLLLKHYFPNDISVSLTELEEKVIPAQARSRIGHCQLGQGAVLGRKFPQLGRKIIVKVKFESASCFAKLERQESELVGRLQAIKTLCNYYVNHEVVVDVEAEYTGSQASCLKLTKQQPDAIVLGVNSNLATRNGIYKRIVRAR</sequence>
<evidence type="ECO:0000313" key="2">
    <source>
        <dbReference type="EMBL" id="TMP61459.1"/>
    </source>
</evidence>
<dbReference type="RefSeq" id="WP_138595440.1">
    <property type="nucleotide sequence ID" value="NZ_PNCK01000018.1"/>
</dbReference>
<gene>
    <name evidence="2" type="ORF">CWB96_04020</name>
    <name evidence="1" type="ORF">CWB97_04990</name>
</gene>
<dbReference type="PANTHER" id="PTHR35564">
    <property type="match status" value="1"/>
</dbReference>
<proteinExistence type="predicted"/>
<reference evidence="3 4" key="1">
    <citation type="submission" date="2017-12" db="EMBL/GenBank/DDBJ databases">
        <authorList>
            <person name="Paulsen S."/>
            <person name="Gram L.K."/>
        </authorList>
    </citation>
    <scope>NUCLEOTIDE SEQUENCE [LARGE SCALE GENOMIC DNA]</scope>
    <source>
        <strain evidence="2 4">S2231</strain>
        <strain evidence="1 3">S2233</strain>
    </source>
</reference>
<protein>
    <submittedName>
        <fullName evidence="2">Uncharacterized protein</fullName>
    </submittedName>
</protein>
<dbReference type="OrthoDB" id="6288826at2"/>
<dbReference type="Proteomes" id="UP000307706">
    <property type="component" value="Unassembled WGS sequence"/>
</dbReference>
<dbReference type="AlphaFoldDB" id="A0A5S3XTW9"/>
<reference evidence="4" key="2">
    <citation type="submission" date="2019-06" db="EMBL/GenBank/DDBJ databases">
        <title>Co-occurence of chitin degradation, pigmentation and bioactivity in marine Pseudoalteromonas.</title>
        <authorList>
            <person name="Sonnenschein E.C."/>
            <person name="Bech P.K."/>
        </authorList>
    </citation>
    <scope>NUCLEOTIDE SEQUENCE [LARGE SCALE GENOMIC DNA]</scope>
    <source>
        <strain evidence="4">S2231</strain>
        <strain evidence="1">S2233</strain>
    </source>
</reference>
<dbReference type="Pfam" id="PF06996">
    <property type="entry name" value="T6SS_TssG"/>
    <property type="match status" value="1"/>
</dbReference>